<dbReference type="InParanoid" id="A0A0C2WPY7"/>
<keyword evidence="3" id="KW-1185">Reference proteome</keyword>
<dbReference type="Proteomes" id="UP000054549">
    <property type="component" value="Unassembled WGS sequence"/>
</dbReference>
<dbReference type="HOGENOM" id="CLU_3019730_0_0_1"/>
<protein>
    <submittedName>
        <fullName evidence="2">Uncharacterized protein</fullName>
    </submittedName>
</protein>
<feature type="non-terminal residue" evidence="2">
    <location>
        <position position="56"/>
    </location>
</feature>
<name>A0A0C2WPY7_AMAMK</name>
<accession>A0A0C2WPY7</accession>
<feature type="region of interest" description="Disordered" evidence="1">
    <location>
        <begin position="1"/>
        <end position="28"/>
    </location>
</feature>
<dbReference type="AlphaFoldDB" id="A0A0C2WPY7"/>
<evidence type="ECO:0000313" key="2">
    <source>
        <dbReference type="EMBL" id="KIL58781.1"/>
    </source>
</evidence>
<evidence type="ECO:0000313" key="3">
    <source>
        <dbReference type="Proteomes" id="UP000054549"/>
    </source>
</evidence>
<evidence type="ECO:0000256" key="1">
    <source>
        <dbReference type="SAM" id="MobiDB-lite"/>
    </source>
</evidence>
<sequence length="56" mass="6624">MERERENGPTANDNPSLQDEHEEVNSSSKYDWINWKARHYPTSTSLRIDHHQTFPA</sequence>
<reference evidence="2 3" key="1">
    <citation type="submission" date="2014-04" db="EMBL/GenBank/DDBJ databases">
        <title>Evolutionary Origins and Diversification of the Mycorrhizal Mutualists.</title>
        <authorList>
            <consortium name="DOE Joint Genome Institute"/>
            <consortium name="Mycorrhizal Genomics Consortium"/>
            <person name="Kohler A."/>
            <person name="Kuo A."/>
            <person name="Nagy L.G."/>
            <person name="Floudas D."/>
            <person name="Copeland A."/>
            <person name="Barry K.W."/>
            <person name="Cichocki N."/>
            <person name="Veneault-Fourrey C."/>
            <person name="LaButti K."/>
            <person name="Lindquist E.A."/>
            <person name="Lipzen A."/>
            <person name="Lundell T."/>
            <person name="Morin E."/>
            <person name="Murat C."/>
            <person name="Riley R."/>
            <person name="Ohm R."/>
            <person name="Sun H."/>
            <person name="Tunlid A."/>
            <person name="Henrissat B."/>
            <person name="Grigoriev I.V."/>
            <person name="Hibbett D.S."/>
            <person name="Martin F."/>
        </authorList>
    </citation>
    <scope>NUCLEOTIDE SEQUENCE [LARGE SCALE GENOMIC DNA]</scope>
    <source>
        <strain evidence="2 3">Koide BX008</strain>
    </source>
</reference>
<proteinExistence type="predicted"/>
<gene>
    <name evidence="2" type="ORF">M378DRAFT_170143</name>
</gene>
<organism evidence="2 3">
    <name type="scientific">Amanita muscaria (strain Koide BX008)</name>
    <dbReference type="NCBI Taxonomy" id="946122"/>
    <lineage>
        <taxon>Eukaryota</taxon>
        <taxon>Fungi</taxon>
        <taxon>Dikarya</taxon>
        <taxon>Basidiomycota</taxon>
        <taxon>Agaricomycotina</taxon>
        <taxon>Agaricomycetes</taxon>
        <taxon>Agaricomycetidae</taxon>
        <taxon>Agaricales</taxon>
        <taxon>Pluteineae</taxon>
        <taxon>Amanitaceae</taxon>
        <taxon>Amanita</taxon>
    </lineage>
</organism>
<dbReference type="EMBL" id="KN818329">
    <property type="protein sequence ID" value="KIL58781.1"/>
    <property type="molecule type" value="Genomic_DNA"/>
</dbReference>